<keyword evidence="3" id="KW-0805">Transcription regulation</keyword>
<evidence type="ECO:0000256" key="4">
    <source>
        <dbReference type="ARBA" id="ARBA00023125"/>
    </source>
</evidence>
<dbReference type="PROSITE" id="PS50096">
    <property type="entry name" value="IQ"/>
    <property type="match status" value="1"/>
</dbReference>
<keyword evidence="6" id="KW-0539">Nucleus</keyword>
<dbReference type="GO" id="GO:0000981">
    <property type="term" value="F:DNA-binding transcription factor activity, RNA polymerase II-specific"/>
    <property type="evidence" value="ECO:0007669"/>
    <property type="project" value="InterPro"/>
</dbReference>
<dbReference type="GO" id="GO:0009893">
    <property type="term" value="P:positive regulation of metabolic process"/>
    <property type="evidence" value="ECO:0007669"/>
    <property type="project" value="UniProtKB-ARBA"/>
</dbReference>
<dbReference type="PANTHER" id="PTHR36206:SF16">
    <property type="entry name" value="TRANSCRIPTION FACTOR DOMAIN-CONTAINING PROTEIN-RELATED"/>
    <property type="match status" value="1"/>
</dbReference>
<organism evidence="8 9">
    <name type="scientific">Petromyces alliaceus</name>
    <name type="common">Aspergillus alliaceus</name>
    <dbReference type="NCBI Taxonomy" id="209559"/>
    <lineage>
        <taxon>Eukaryota</taxon>
        <taxon>Fungi</taxon>
        <taxon>Dikarya</taxon>
        <taxon>Ascomycota</taxon>
        <taxon>Pezizomycotina</taxon>
        <taxon>Eurotiomycetes</taxon>
        <taxon>Eurotiomycetidae</taxon>
        <taxon>Eurotiales</taxon>
        <taxon>Aspergillaceae</taxon>
        <taxon>Aspergillus</taxon>
        <taxon>Aspergillus subgen. Circumdati</taxon>
    </lineage>
</organism>
<evidence type="ECO:0000256" key="5">
    <source>
        <dbReference type="ARBA" id="ARBA00023163"/>
    </source>
</evidence>
<keyword evidence="2" id="KW-0862">Zinc</keyword>
<dbReference type="InterPro" id="IPR036864">
    <property type="entry name" value="Zn2-C6_fun-type_DNA-bd_sf"/>
</dbReference>
<evidence type="ECO:0000313" key="8">
    <source>
        <dbReference type="EMBL" id="KAF5865574.1"/>
    </source>
</evidence>
<keyword evidence="1" id="KW-0479">Metal-binding</keyword>
<keyword evidence="4" id="KW-0238">DNA-binding</keyword>
<keyword evidence="5" id="KW-0804">Transcription</keyword>
<name>A0A8H6EAH1_PETAA</name>
<dbReference type="EMBL" id="SPNV01000018">
    <property type="protein sequence ID" value="KAF5865574.1"/>
    <property type="molecule type" value="Genomic_DNA"/>
</dbReference>
<dbReference type="Proteomes" id="UP000541154">
    <property type="component" value="Unassembled WGS sequence"/>
</dbReference>
<keyword evidence="9" id="KW-1185">Reference proteome</keyword>
<dbReference type="GO" id="GO:0003677">
    <property type="term" value="F:DNA binding"/>
    <property type="evidence" value="ECO:0007669"/>
    <property type="project" value="UniProtKB-KW"/>
</dbReference>
<dbReference type="CDD" id="cd00067">
    <property type="entry name" value="GAL4"/>
    <property type="match status" value="1"/>
</dbReference>
<evidence type="ECO:0000256" key="1">
    <source>
        <dbReference type="ARBA" id="ARBA00022723"/>
    </source>
</evidence>
<dbReference type="InterPro" id="IPR052360">
    <property type="entry name" value="Transcr_Regulatory_Proteins"/>
</dbReference>
<comment type="caution">
    <text evidence="8">The sequence shown here is derived from an EMBL/GenBank/DDBJ whole genome shotgun (WGS) entry which is preliminary data.</text>
</comment>
<dbReference type="SUPFAM" id="SSF57701">
    <property type="entry name" value="Zn2/Cys6 DNA-binding domain"/>
    <property type="match status" value="1"/>
</dbReference>
<feature type="region of interest" description="Disordered" evidence="7">
    <location>
        <begin position="1"/>
        <end position="34"/>
    </location>
</feature>
<dbReference type="PANTHER" id="PTHR36206">
    <property type="entry name" value="ASPERCRYPTIN BIOSYNTHESIS CLUSTER-SPECIFIC TRANSCRIPTION REGULATOR ATNN-RELATED"/>
    <property type="match status" value="1"/>
</dbReference>
<dbReference type="InterPro" id="IPR001138">
    <property type="entry name" value="Zn2Cys6_DnaBD"/>
</dbReference>
<proteinExistence type="predicted"/>
<evidence type="ECO:0000256" key="3">
    <source>
        <dbReference type="ARBA" id="ARBA00023015"/>
    </source>
</evidence>
<dbReference type="GO" id="GO:0008270">
    <property type="term" value="F:zinc ion binding"/>
    <property type="evidence" value="ECO:0007669"/>
    <property type="project" value="InterPro"/>
</dbReference>
<sequence length="553" mass="62789">MNTLSPPSTERRSRASRPKTIAAQARARGHTARARRKKCDEARPYCHMCTSTGRECGGYHDTIDRRTRAARNRRAAVEGSCIITKVDSRQKQLSLAKKCDSWISRLLIDPSQTDLSLSERWYLGFFRTDTSAQCAGYFPLEFWDRMVHQISEEEPAVRHAIIAISALHRSFGTKDSRALEQNDRNSFPLRQCNKAITLLRQRLQGVDFQQDSHVLITLVTCVLFISFAFLQGDIYAASCHLRHGARLLQDSQFGSSKDVWSYGPALTDVFYHLELHWSSLKAPGMATLRHEHSLVYSMAIGNPVWSKPIHCLKDACNLLVGLAWLICENDPHDKEKDMGKEILDKHQGAILNKLQLWKTELGTSLAREQAVLSSGDCHTLAALDLWTEIIYIRVSTDRMSAYGESRFDPFRSNFQRAVQIAGSILGADFDHSPTPTFCVGMGMIPPLYLCAFRCRDWHIRREAVALLKKYNLQEGVWTSSGTAFVLDRLIAIESEGLTPDDRVPEHARIYSMRGNLLSDGSGLQLWYRRSRCGKLNENDRDDVWETEIMSFQT</sequence>
<dbReference type="InterPro" id="IPR021858">
    <property type="entry name" value="Fun_TF"/>
</dbReference>
<evidence type="ECO:0000256" key="6">
    <source>
        <dbReference type="ARBA" id="ARBA00023242"/>
    </source>
</evidence>
<evidence type="ECO:0000313" key="9">
    <source>
        <dbReference type="Proteomes" id="UP000541154"/>
    </source>
</evidence>
<evidence type="ECO:0000256" key="7">
    <source>
        <dbReference type="SAM" id="MobiDB-lite"/>
    </source>
</evidence>
<evidence type="ECO:0000256" key="2">
    <source>
        <dbReference type="ARBA" id="ARBA00022833"/>
    </source>
</evidence>
<dbReference type="Pfam" id="PF11951">
    <property type="entry name" value="Fungal_trans_2"/>
    <property type="match status" value="1"/>
</dbReference>
<gene>
    <name evidence="8" type="ORF">ETB97_003418</name>
</gene>
<dbReference type="AlphaFoldDB" id="A0A8H6EAH1"/>
<evidence type="ECO:0008006" key="10">
    <source>
        <dbReference type="Google" id="ProtNLM"/>
    </source>
</evidence>
<accession>A0A8H6EAH1</accession>
<reference evidence="8 9" key="1">
    <citation type="submission" date="2019-04" db="EMBL/GenBank/DDBJ databases">
        <title>Aspergillus burnettii sp. nov., novel species from soil in southeast Queensland.</title>
        <authorList>
            <person name="Gilchrist C.L.M."/>
            <person name="Pitt J.I."/>
            <person name="Lange L."/>
            <person name="Lacey H.J."/>
            <person name="Vuong D."/>
            <person name="Midgley D.J."/>
            <person name="Greenfield P."/>
            <person name="Bradbury M."/>
            <person name="Lacey E."/>
            <person name="Busk P.K."/>
            <person name="Pilgaard B."/>
            <person name="Chooi Y.H."/>
            <person name="Piggott A.M."/>
        </authorList>
    </citation>
    <scope>NUCLEOTIDE SEQUENCE [LARGE SCALE GENOMIC DNA]</scope>
    <source>
        <strain evidence="8 9">FRR 5400</strain>
    </source>
</reference>
<protein>
    <recommendedName>
        <fullName evidence="10">Zn(2)-C6 fungal-type domain-containing protein</fullName>
    </recommendedName>
</protein>